<organism evidence="1 2">
    <name type="scientific">Pandoraea anapnoica</name>
    <dbReference type="NCBI Taxonomy" id="2508301"/>
    <lineage>
        <taxon>Bacteria</taxon>
        <taxon>Pseudomonadati</taxon>
        <taxon>Pseudomonadota</taxon>
        <taxon>Betaproteobacteria</taxon>
        <taxon>Burkholderiales</taxon>
        <taxon>Burkholderiaceae</taxon>
        <taxon>Pandoraea</taxon>
    </lineage>
</organism>
<sequence>MCAVDIVAVAAKNIGDLMLPIWVQPTKHADAELAELRPREAELGRVGLISSSENQRDSFGQLRLNMLKGFQNSLIHTNAARGPSGANSQSAVGAACQSCQGHAGTFVCVRLDCYGSRAV</sequence>
<dbReference type="EMBL" id="CABPSP010000013">
    <property type="protein sequence ID" value="VVE71726.1"/>
    <property type="molecule type" value="Genomic_DNA"/>
</dbReference>
<keyword evidence="2" id="KW-1185">Reference proteome</keyword>
<evidence type="ECO:0000313" key="1">
    <source>
        <dbReference type="EMBL" id="VVE71726.1"/>
    </source>
</evidence>
<reference evidence="1 2" key="1">
    <citation type="submission" date="2019-08" db="EMBL/GenBank/DDBJ databases">
        <authorList>
            <person name="Peeters C."/>
        </authorList>
    </citation>
    <scope>NUCLEOTIDE SEQUENCE [LARGE SCALE GENOMIC DNA]</scope>
    <source>
        <strain evidence="1 2">LMG 31117</strain>
    </source>
</reference>
<gene>
    <name evidence="1" type="ORF">PAN31117_04151</name>
</gene>
<evidence type="ECO:0000313" key="2">
    <source>
        <dbReference type="Proteomes" id="UP000383122"/>
    </source>
</evidence>
<accession>A0A5E5AF43</accession>
<proteinExistence type="predicted"/>
<name>A0A5E5AF43_9BURK</name>
<protein>
    <submittedName>
        <fullName evidence="1">Uncharacterized protein</fullName>
    </submittedName>
</protein>
<dbReference type="AlphaFoldDB" id="A0A5E5AF43"/>
<dbReference type="Proteomes" id="UP000383122">
    <property type="component" value="Unassembled WGS sequence"/>
</dbReference>